<dbReference type="AlphaFoldDB" id="A0A015MIS0"/>
<dbReference type="OrthoDB" id="2439862at2759"/>
<evidence type="ECO:0000313" key="3">
    <source>
        <dbReference type="Proteomes" id="UP000022910"/>
    </source>
</evidence>
<dbReference type="InterPro" id="IPR006571">
    <property type="entry name" value="TLDc_dom"/>
</dbReference>
<evidence type="ECO:0000259" key="1">
    <source>
        <dbReference type="PROSITE" id="PS51886"/>
    </source>
</evidence>
<keyword evidence="3" id="KW-1185">Reference proteome</keyword>
<comment type="caution">
    <text evidence="2">The sequence shown here is derived from an EMBL/GenBank/DDBJ whole genome shotgun (WGS) entry which is preliminary data.</text>
</comment>
<dbReference type="PROSITE" id="PS51886">
    <property type="entry name" value="TLDC"/>
    <property type="match status" value="1"/>
</dbReference>
<dbReference type="HOGENOM" id="CLU_021542_1_0_1"/>
<sequence length="253" mass="29868">MILTFIPFIKFYNLTSKEFLDKVFPYREILPEELFINLLKTFLSLLDPNIKPTDNSKPCITKEVNLKAIDSKIITSQHAKLISKWIDRLEITDESDESSPYEFKLLFRGSRDGFSRNKFHEICDNKSRTVTLVKVKNSNEILGGYNPIKWGSNGFWYFTKDSFIFSFNTNRIEDYILSRVMNGRKAIYNGRDCGPTFGDGDLNIWKLCEISGIQESYFYDYCWSKKNCYEKPIRKTENKFNVEEWEVFQMIDQ</sequence>
<dbReference type="Proteomes" id="UP000022910">
    <property type="component" value="Unassembled WGS sequence"/>
</dbReference>
<protein>
    <recommendedName>
        <fullName evidence="1">TLDc domain-containing protein</fullName>
    </recommendedName>
</protein>
<feature type="domain" description="TLDc" evidence="1">
    <location>
        <begin position="72"/>
        <end position="251"/>
    </location>
</feature>
<gene>
    <name evidence="2" type="ORF">RirG_120950</name>
</gene>
<dbReference type="EMBL" id="JEMT01018430">
    <property type="protein sequence ID" value="EXX66733.1"/>
    <property type="molecule type" value="Genomic_DNA"/>
</dbReference>
<dbReference type="Pfam" id="PF07534">
    <property type="entry name" value="TLD"/>
    <property type="match status" value="1"/>
</dbReference>
<accession>A0A015MIS0</accession>
<evidence type="ECO:0000313" key="2">
    <source>
        <dbReference type="EMBL" id="EXX66733.1"/>
    </source>
</evidence>
<organism evidence="2 3">
    <name type="scientific">Rhizophagus irregularis (strain DAOM 197198w)</name>
    <name type="common">Glomus intraradices</name>
    <dbReference type="NCBI Taxonomy" id="1432141"/>
    <lineage>
        <taxon>Eukaryota</taxon>
        <taxon>Fungi</taxon>
        <taxon>Fungi incertae sedis</taxon>
        <taxon>Mucoromycota</taxon>
        <taxon>Glomeromycotina</taxon>
        <taxon>Glomeromycetes</taxon>
        <taxon>Glomerales</taxon>
        <taxon>Glomeraceae</taxon>
        <taxon>Rhizophagus</taxon>
    </lineage>
</organism>
<proteinExistence type="predicted"/>
<reference evidence="2 3" key="1">
    <citation type="submission" date="2014-02" db="EMBL/GenBank/DDBJ databases">
        <title>Single nucleus genome sequencing reveals high similarity among nuclei of an endomycorrhizal fungus.</title>
        <authorList>
            <person name="Lin K."/>
            <person name="Geurts R."/>
            <person name="Zhang Z."/>
            <person name="Limpens E."/>
            <person name="Saunders D.G."/>
            <person name="Mu D."/>
            <person name="Pang E."/>
            <person name="Cao H."/>
            <person name="Cha H."/>
            <person name="Lin T."/>
            <person name="Zhou Q."/>
            <person name="Shang Y."/>
            <person name="Li Y."/>
            <person name="Ivanov S."/>
            <person name="Sharma T."/>
            <person name="Velzen R.V."/>
            <person name="Ruijter N.D."/>
            <person name="Aanen D.K."/>
            <person name="Win J."/>
            <person name="Kamoun S."/>
            <person name="Bisseling T."/>
            <person name="Huang S."/>
        </authorList>
    </citation>
    <scope>NUCLEOTIDE SEQUENCE [LARGE SCALE GENOMIC DNA]</scope>
    <source>
        <strain evidence="3">DAOM197198w</strain>
    </source>
</reference>
<name>A0A015MIS0_RHIIW</name>